<name>A0A6I6MLT7_9CAUL</name>
<protein>
    <recommendedName>
        <fullName evidence="2">Bacterial bifunctional deaminase-reductase C-terminal domain-containing protein</fullName>
    </recommendedName>
</protein>
<dbReference type="InterPro" id="IPR002734">
    <property type="entry name" value="RibDG_C"/>
</dbReference>
<feature type="region of interest" description="Disordered" evidence="1">
    <location>
        <begin position="202"/>
        <end position="230"/>
    </location>
</feature>
<dbReference type="KEGG" id="tsv:DSM104635_01002"/>
<dbReference type="Gene3D" id="3.40.430.10">
    <property type="entry name" value="Dihydrofolate Reductase, subunit A"/>
    <property type="match status" value="1"/>
</dbReference>
<dbReference type="Pfam" id="PF01872">
    <property type="entry name" value="RibD_C"/>
    <property type="match status" value="1"/>
</dbReference>
<dbReference type="GO" id="GO:0008703">
    <property type="term" value="F:5-amino-6-(5-phosphoribosylamino)uracil reductase activity"/>
    <property type="evidence" value="ECO:0007669"/>
    <property type="project" value="InterPro"/>
</dbReference>
<evidence type="ECO:0000259" key="2">
    <source>
        <dbReference type="Pfam" id="PF01872"/>
    </source>
</evidence>
<dbReference type="InterPro" id="IPR050765">
    <property type="entry name" value="Riboflavin_Biosynth_HTPR"/>
</dbReference>
<keyword evidence="4" id="KW-1185">Reference proteome</keyword>
<dbReference type="EMBL" id="CP047045">
    <property type="protein sequence ID" value="QGZ94186.1"/>
    <property type="molecule type" value="Genomic_DNA"/>
</dbReference>
<reference evidence="4" key="1">
    <citation type="submission" date="2019-12" db="EMBL/GenBank/DDBJ databases">
        <title>Complete genome of Terracaulis silvestris 0127_4.</title>
        <authorList>
            <person name="Vieira S."/>
            <person name="Riedel T."/>
            <person name="Sproer C."/>
            <person name="Pascual J."/>
            <person name="Boedeker C."/>
            <person name="Overmann J."/>
        </authorList>
    </citation>
    <scope>NUCLEOTIDE SEQUENCE [LARGE SCALE GENOMIC DNA]</scope>
    <source>
        <strain evidence="4">0127_4</strain>
    </source>
</reference>
<sequence length="230" mass="25177">MRKIITGAFVSLDGVMQAPGGPQEDWEGGFKYGGWVAALGDDPVFGEEITKMLNEPYDLLLGRRTYDIFASHWPYAEGGPDDVVAKQFNAITKYVVTRKGELEFPWKGTVVLRDAAKDVAKLKQEDGPALVTQGSSDLIQTLLAEDLIDEIWTFTFPVVLGSGKKLFGEGARPGHFKVASAKVSPNGLIVAHYVRDGDVQTADYAMDPPTPQEVARREKLNREIGPKPKA</sequence>
<feature type="domain" description="Bacterial bifunctional deaminase-reductase C-terminal" evidence="2">
    <location>
        <begin position="2"/>
        <end position="189"/>
    </location>
</feature>
<dbReference type="RefSeq" id="WP_158765142.1">
    <property type="nucleotide sequence ID" value="NZ_CP047045.1"/>
</dbReference>
<organism evidence="3 4">
    <name type="scientific">Terricaulis silvestris</name>
    <dbReference type="NCBI Taxonomy" id="2686094"/>
    <lineage>
        <taxon>Bacteria</taxon>
        <taxon>Pseudomonadati</taxon>
        <taxon>Pseudomonadota</taxon>
        <taxon>Alphaproteobacteria</taxon>
        <taxon>Caulobacterales</taxon>
        <taxon>Caulobacteraceae</taxon>
        <taxon>Terricaulis</taxon>
    </lineage>
</organism>
<gene>
    <name evidence="3" type="ORF">DSM104635_01002</name>
</gene>
<evidence type="ECO:0000313" key="3">
    <source>
        <dbReference type="EMBL" id="QGZ94186.1"/>
    </source>
</evidence>
<dbReference type="AlphaFoldDB" id="A0A6I6MLT7"/>
<dbReference type="PANTHER" id="PTHR38011">
    <property type="entry name" value="DIHYDROFOLATE REDUCTASE FAMILY PROTEIN (AFU_ORTHOLOGUE AFUA_8G06820)"/>
    <property type="match status" value="1"/>
</dbReference>
<dbReference type="Proteomes" id="UP000431269">
    <property type="component" value="Chromosome"/>
</dbReference>
<feature type="compositionally biased region" description="Basic and acidic residues" evidence="1">
    <location>
        <begin position="214"/>
        <end position="230"/>
    </location>
</feature>
<dbReference type="InterPro" id="IPR024072">
    <property type="entry name" value="DHFR-like_dom_sf"/>
</dbReference>
<dbReference type="PANTHER" id="PTHR38011:SF2">
    <property type="entry name" value="BIFUNCTIONAL DEAMINASE-REDUCTASE DOMAIN PROTEIN"/>
    <property type="match status" value="1"/>
</dbReference>
<evidence type="ECO:0000256" key="1">
    <source>
        <dbReference type="SAM" id="MobiDB-lite"/>
    </source>
</evidence>
<dbReference type="GO" id="GO:0009231">
    <property type="term" value="P:riboflavin biosynthetic process"/>
    <property type="evidence" value="ECO:0007669"/>
    <property type="project" value="InterPro"/>
</dbReference>
<proteinExistence type="predicted"/>
<accession>A0A6I6MLT7</accession>
<evidence type="ECO:0000313" key="4">
    <source>
        <dbReference type="Proteomes" id="UP000431269"/>
    </source>
</evidence>
<dbReference type="SUPFAM" id="SSF53597">
    <property type="entry name" value="Dihydrofolate reductase-like"/>
    <property type="match status" value="1"/>
</dbReference>